<dbReference type="EMBL" id="JBHTMB010000114">
    <property type="protein sequence ID" value="MFD1234175.1"/>
    <property type="molecule type" value="Genomic_DNA"/>
</dbReference>
<evidence type="ECO:0000313" key="2">
    <source>
        <dbReference type="Proteomes" id="UP001597182"/>
    </source>
</evidence>
<reference evidence="2" key="1">
    <citation type="journal article" date="2019" name="Int. J. Syst. Evol. Microbiol.">
        <title>The Global Catalogue of Microorganisms (GCM) 10K type strain sequencing project: providing services to taxonomists for standard genome sequencing and annotation.</title>
        <authorList>
            <consortium name="The Broad Institute Genomics Platform"/>
            <consortium name="The Broad Institute Genome Sequencing Center for Infectious Disease"/>
            <person name="Wu L."/>
            <person name="Ma J."/>
        </authorList>
    </citation>
    <scope>NUCLEOTIDE SEQUENCE [LARGE SCALE GENOMIC DNA]</scope>
    <source>
        <strain evidence="2">CCUG 49018</strain>
    </source>
</reference>
<accession>A0ABW3VHI0</accession>
<name>A0ABW3VHI0_9PSEU</name>
<evidence type="ECO:0008006" key="3">
    <source>
        <dbReference type="Google" id="ProtNLM"/>
    </source>
</evidence>
<organism evidence="1 2">
    <name type="scientific">Pseudonocardia benzenivorans</name>
    <dbReference type="NCBI Taxonomy" id="228005"/>
    <lineage>
        <taxon>Bacteria</taxon>
        <taxon>Bacillati</taxon>
        <taxon>Actinomycetota</taxon>
        <taxon>Actinomycetes</taxon>
        <taxon>Pseudonocardiales</taxon>
        <taxon>Pseudonocardiaceae</taxon>
        <taxon>Pseudonocardia</taxon>
    </lineage>
</organism>
<keyword evidence="2" id="KW-1185">Reference proteome</keyword>
<dbReference type="Proteomes" id="UP001597182">
    <property type="component" value="Unassembled WGS sequence"/>
</dbReference>
<comment type="caution">
    <text evidence="1">The sequence shown here is derived from an EMBL/GenBank/DDBJ whole genome shotgun (WGS) entry which is preliminary data.</text>
</comment>
<dbReference type="RefSeq" id="WP_339121598.1">
    <property type="nucleotide sequence ID" value="NZ_BAABKS010000057.1"/>
</dbReference>
<sequence>MMLSLIVLALIALVVVASVRAHRDGRRRFRLYQFRPAAPFSGILPSGGHDRDVERLVAELRAHGDAPADIHLRVR</sequence>
<protein>
    <recommendedName>
        <fullName evidence="3">Secreted protein</fullName>
    </recommendedName>
</protein>
<gene>
    <name evidence="1" type="ORF">ACFQ34_12875</name>
</gene>
<proteinExistence type="predicted"/>
<evidence type="ECO:0000313" key="1">
    <source>
        <dbReference type="EMBL" id="MFD1234175.1"/>
    </source>
</evidence>